<evidence type="ECO:0000259" key="1">
    <source>
        <dbReference type="Pfam" id="PF02589"/>
    </source>
</evidence>
<gene>
    <name evidence="2" type="ORF">GMST_33960</name>
</gene>
<proteinExistence type="predicted"/>
<dbReference type="EMBL" id="BLXX01000012">
    <property type="protein sequence ID" value="GFO61071.1"/>
    <property type="molecule type" value="Genomic_DNA"/>
</dbReference>
<dbReference type="InterPro" id="IPR024185">
    <property type="entry name" value="FTHF_cligase-like_sf"/>
</dbReference>
<dbReference type="RefSeq" id="WP_183355874.1">
    <property type="nucleotide sequence ID" value="NZ_BLXX01000012.1"/>
</dbReference>
<name>A0A6V8MM00_9BACT</name>
<dbReference type="InterPro" id="IPR037171">
    <property type="entry name" value="NagB/RpiA_transferase-like"/>
</dbReference>
<organism evidence="2 3">
    <name type="scientific">Geomonas silvestris</name>
    <dbReference type="NCBI Taxonomy" id="2740184"/>
    <lineage>
        <taxon>Bacteria</taxon>
        <taxon>Pseudomonadati</taxon>
        <taxon>Thermodesulfobacteriota</taxon>
        <taxon>Desulfuromonadia</taxon>
        <taxon>Geobacterales</taxon>
        <taxon>Geobacteraceae</taxon>
        <taxon>Geomonas</taxon>
    </lineage>
</organism>
<comment type="caution">
    <text evidence="2">The sequence shown here is derived from an EMBL/GenBank/DDBJ whole genome shotgun (WGS) entry which is preliminary data.</text>
</comment>
<dbReference type="PANTHER" id="PTHR43682:SF1">
    <property type="entry name" value="LACTATE UTILIZATION PROTEIN C"/>
    <property type="match status" value="1"/>
</dbReference>
<dbReference type="SUPFAM" id="SSF100950">
    <property type="entry name" value="NagB/RpiA/CoA transferase-like"/>
    <property type="match status" value="1"/>
</dbReference>
<accession>A0A6V8MM00</accession>
<dbReference type="Pfam" id="PF02589">
    <property type="entry name" value="LUD_dom"/>
    <property type="match status" value="1"/>
</dbReference>
<sequence length="184" mass="19864">MFEAFKTRAEGVGAEVHRVATREEALLFVRWFLETERINESPGSGALWAKSALLDGVPESEIPRHPGLSHDVSRDRAAQAKLGISEAQWGVADTGSLVLDQGAPEQRLVSSLPTIHLALLPTGNILAGKAQVFEKMNPATSKYIAFITGPSRTADIERVLTIGVHGPERLVIVCIDDVEGGPYE</sequence>
<dbReference type="InterPro" id="IPR003741">
    <property type="entry name" value="LUD_dom"/>
</dbReference>
<dbReference type="Proteomes" id="UP000556026">
    <property type="component" value="Unassembled WGS sequence"/>
</dbReference>
<protein>
    <recommendedName>
        <fullName evidence="1">LUD domain-containing protein</fullName>
    </recommendedName>
</protein>
<dbReference type="Gene3D" id="3.40.50.10420">
    <property type="entry name" value="NagB/RpiA/CoA transferase-like"/>
    <property type="match status" value="1"/>
</dbReference>
<keyword evidence="3" id="KW-1185">Reference proteome</keyword>
<evidence type="ECO:0000313" key="2">
    <source>
        <dbReference type="EMBL" id="GFO61071.1"/>
    </source>
</evidence>
<evidence type="ECO:0000313" key="3">
    <source>
        <dbReference type="Proteomes" id="UP000556026"/>
    </source>
</evidence>
<feature type="domain" description="LUD" evidence="1">
    <location>
        <begin position="3"/>
        <end position="173"/>
    </location>
</feature>
<dbReference type="PANTHER" id="PTHR43682">
    <property type="entry name" value="LACTATE UTILIZATION PROTEIN C"/>
    <property type="match status" value="1"/>
</dbReference>
<reference evidence="3" key="1">
    <citation type="submission" date="2020-06" db="EMBL/GenBank/DDBJ databases">
        <title>Draft genomic sequence of Geomonas sp. Red330.</title>
        <authorList>
            <person name="Itoh H."/>
            <person name="Zhenxing X."/>
            <person name="Ushijima N."/>
            <person name="Masuda Y."/>
            <person name="Shiratori Y."/>
            <person name="Senoo K."/>
        </authorList>
    </citation>
    <scope>NUCLEOTIDE SEQUENCE [LARGE SCALE GENOMIC DNA]</scope>
    <source>
        <strain evidence="3">Red330</strain>
    </source>
</reference>
<dbReference type="AlphaFoldDB" id="A0A6V8MM00"/>